<protein>
    <submittedName>
        <fullName evidence="9">TonB-dependent receptor</fullName>
    </submittedName>
</protein>
<keyword evidence="2" id="KW-0813">Transport</keyword>
<keyword evidence="5" id="KW-0472">Membrane</keyword>
<dbReference type="InterPro" id="IPR039426">
    <property type="entry name" value="TonB-dep_rcpt-like"/>
</dbReference>
<evidence type="ECO:0000256" key="7">
    <source>
        <dbReference type="SAM" id="SignalP"/>
    </source>
</evidence>
<evidence type="ECO:0000256" key="3">
    <source>
        <dbReference type="ARBA" id="ARBA00022452"/>
    </source>
</evidence>
<evidence type="ECO:0000256" key="1">
    <source>
        <dbReference type="ARBA" id="ARBA00004571"/>
    </source>
</evidence>
<gene>
    <name evidence="9" type="ORF">V0U35_03500</name>
</gene>
<comment type="subcellular location">
    <subcellularLocation>
        <location evidence="1">Cell outer membrane</location>
        <topology evidence="1">Multi-pass membrane protein</topology>
    </subcellularLocation>
</comment>
<evidence type="ECO:0000313" key="10">
    <source>
        <dbReference type="Proteomes" id="UP001310692"/>
    </source>
</evidence>
<dbReference type="InterPro" id="IPR036942">
    <property type="entry name" value="Beta-barrel_TonB_sf"/>
</dbReference>
<evidence type="ECO:0000259" key="8">
    <source>
        <dbReference type="Pfam" id="PF25183"/>
    </source>
</evidence>
<evidence type="ECO:0000256" key="4">
    <source>
        <dbReference type="ARBA" id="ARBA00022692"/>
    </source>
</evidence>
<keyword evidence="7" id="KW-0732">Signal</keyword>
<sequence>MSLFKKFSYGAATVALLAAAPAAVHAQVTTTDIRGSVTDPSGAPVAGATITVVHVPTATVTSTTTGPGGSFNTRGLRAGGPYRVSATASGFQGAVIEDVYTSLGTPVSVDMVLQSGASDTIVVLGDRMVVADVAVGPSAVFDFSELQNSPAVNRDLKDIVRLDPRIYLDESFNDSIQCAGAHPRFNSLTVDGIGLNDGFGLNANGYPTERMPFPFDAIQQVSVELAPFDVQYGGFTACNINAVTRSGTNEITGSVFVDYTDERLQGNDPAPFDEIRYGFSLGAPIIEDRLFVFATYERFEGVNQFFRGPQGSGATVEITGFTQADYQQILTAAQNLYGYNPGGTPSSSPSIDEKYLVRVDWNITDNHRAAFTYNYNDALNLTESDGDNNEFEFSNHLYNRGAELQAYSLQIVSDWTDNLSTDFRLSYNDVDFTQASSGGTDFGEVQIAHNGNTIYLGADDSRHSNDLDYTVLNLRAAGSYSWGEHFFTAGYERQTYDVFNLFVQHSEGEYRFSSIANFISGDVDRVYYGNARGTNNPADAGATFEYDINTLFFQDEFQVHPDVTLTAGIRYEWYTSDDRPNANANFLARNGYSNTETFDGRDLLQPRFGFSWDVNDRLDIRGGIGLYSGGNPNVWLSNSYSNDGLTNVQLQYRPSRGELGNLFLEPFTQDEGGQGRPIWGVPTVMYNAVANGAANSTVNAIDPNFEVPSEWKFAIGGTYDLTTPWFENDATIMVDVLYSQSRDAAAVVDATLEQIGTAPDGRPIYRRIDRSDPDCAINPAGAACSSRGFNNDLILTNTDGGHQFVFSAAIQHEFTNNISWSLGYAYVDATDTSSMTSSVAFSNWTSIATSDINNNPEATSNYEIPHRFTMRASWEHAFFGEYMTRATLFGQAFQGRPYSFAFDGSSTDMFGDGQDYVHLLYVPLENDPNVVYAPGFDQAAFNAFIAQYGLTRGQITGRNEQEGQWSNRFDVRLDQEFRGFAPGHIASAFITVENVGNLLNDDWGVLNQASFPQRVGVVDATINGAGQYEYRRFFSRSPERAVGGVSFWNVRLGLRYEF</sequence>
<dbReference type="SUPFAM" id="SSF56935">
    <property type="entry name" value="Porins"/>
    <property type="match status" value="1"/>
</dbReference>
<keyword evidence="6" id="KW-0998">Cell outer membrane</keyword>
<dbReference type="InterPro" id="IPR008969">
    <property type="entry name" value="CarboxyPept-like_regulatory"/>
</dbReference>
<keyword evidence="4" id="KW-0812">Transmembrane</keyword>
<keyword evidence="9" id="KW-0675">Receptor</keyword>
<keyword evidence="3" id="KW-1134">Transmembrane beta strand</keyword>
<reference evidence="9 10" key="1">
    <citation type="submission" date="2024-01" db="EMBL/GenBank/DDBJ databases">
        <title>Hyphobacterium bacterium isolated from marine sediment.</title>
        <authorList>
            <person name="Zhao S."/>
        </authorList>
    </citation>
    <scope>NUCLEOTIDE SEQUENCE [LARGE SCALE GENOMIC DNA]</scope>
    <source>
        <strain evidence="9 10">Y60-23</strain>
    </source>
</reference>
<keyword evidence="10" id="KW-1185">Reference proteome</keyword>
<organism evidence="9 10">
    <name type="scientific">Hyphobacterium marinum</name>
    <dbReference type="NCBI Taxonomy" id="3116574"/>
    <lineage>
        <taxon>Bacteria</taxon>
        <taxon>Pseudomonadati</taxon>
        <taxon>Pseudomonadota</taxon>
        <taxon>Alphaproteobacteria</taxon>
        <taxon>Maricaulales</taxon>
        <taxon>Maricaulaceae</taxon>
        <taxon>Hyphobacterium</taxon>
    </lineage>
</organism>
<dbReference type="Pfam" id="PF25183">
    <property type="entry name" value="OMP_b-brl_4"/>
    <property type="match status" value="2"/>
</dbReference>
<dbReference type="PANTHER" id="PTHR30069">
    <property type="entry name" value="TONB-DEPENDENT OUTER MEMBRANE RECEPTOR"/>
    <property type="match status" value="1"/>
</dbReference>
<evidence type="ECO:0000256" key="6">
    <source>
        <dbReference type="ARBA" id="ARBA00023237"/>
    </source>
</evidence>
<feature type="domain" description="TonB-dependent transporter Oar-like beta-barrel" evidence="8">
    <location>
        <begin position="345"/>
        <end position="978"/>
    </location>
</feature>
<dbReference type="Gene3D" id="2.60.40.1120">
    <property type="entry name" value="Carboxypeptidase-like, regulatory domain"/>
    <property type="match status" value="1"/>
</dbReference>
<name>A0ABU7LW32_9PROT</name>
<dbReference type="Pfam" id="PF13620">
    <property type="entry name" value="CarboxypepD_reg"/>
    <property type="match status" value="1"/>
</dbReference>
<proteinExistence type="predicted"/>
<feature type="signal peptide" evidence="7">
    <location>
        <begin position="1"/>
        <end position="26"/>
    </location>
</feature>
<dbReference type="RefSeq" id="WP_330195266.1">
    <property type="nucleotide sequence ID" value="NZ_JAZDRO010000001.1"/>
</dbReference>
<evidence type="ECO:0000313" key="9">
    <source>
        <dbReference type="EMBL" id="MEE2565734.1"/>
    </source>
</evidence>
<dbReference type="SUPFAM" id="SSF49464">
    <property type="entry name" value="Carboxypeptidase regulatory domain-like"/>
    <property type="match status" value="1"/>
</dbReference>
<comment type="caution">
    <text evidence="9">The sequence shown here is derived from an EMBL/GenBank/DDBJ whole genome shotgun (WGS) entry which is preliminary data.</text>
</comment>
<accession>A0ABU7LW32</accession>
<dbReference type="PANTHER" id="PTHR30069:SF46">
    <property type="entry name" value="OAR PROTEIN"/>
    <property type="match status" value="1"/>
</dbReference>
<dbReference type="Proteomes" id="UP001310692">
    <property type="component" value="Unassembled WGS sequence"/>
</dbReference>
<dbReference type="Gene3D" id="2.40.170.20">
    <property type="entry name" value="TonB-dependent receptor, beta-barrel domain"/>
    <property type="match status" value="1"/>
</dbReference>
<dbReference type="EMBL" id="JAZDRO010000001">
    <property type="protein sequence ID" value="MEE2565734.1"/>
    <property type="molecule type" value="Genomic_DNA"/>
</dbReference>
<evidence type="ECO:0000256" key="5">
    <source>
        <dbReference type="ARBA" id="ARBA00023136"/>
    </source>
</evidence>
<dbReference type="InterPro" id="IPR057601">
    <property type="entry name" value="Oar-like_b-barrel"/>
</dbReference>
<feature type="domain" description="TonB-dependent transporter Oar-like beta-barrel" evidence="8">
    <location>
        <begin position="243"/>
        <end position="300"/>
    </location>
</feature>
<feature type="chain" id="PRO_5047535156" evidence="7">
    <location>
        <begin position="27"/>
        <end position="1058"/>
    </location>
</feature>
<evidence type="ECO:0000256" key="2">
    <source>
        <dbReference type="ARBA" id="ARBA00022448"/>
    </source>
</evidence>